<evidence type="ECO:0000313" key="1">
    <source>
        <dbReference type="EMBL" id="GFR93671.1"/>
    </source>
</evidence>
<proteinExistence type="predicted"/>
<dbReference type="Proteomes" id="UP000762676">
    <property type="component" value="Unassembled WGS sequence"/>
</dbReference>
<organism evidence="1 2">
    <name type="scientific">Elysia marginata</name>
    <dbReference type="NCBI Taxonomy" id="1093978"/>
    <lineage>
        <taxon>Eukaryota</taxon>
        <taxon>Metazoa</taxon>
        <taxon>Spiralia</taxon>
        <taxon>Lophotrochozoa</taxon>
        <taxon>Mollusca</taxon>
        <taxon>Gastropoda</taxon>
        <taxon>Heterobranchia</taxon>
        <taxon>Euthyneura</taxon>
        <taxon>Panpulmonata</taxon>
        <taxon>Sacoglossa</taxon>
        <taxon>Placobranchoidea</taxon>
        <taxon>Plakobranchidae</taxon>
        <taxon>Elysia</taxon>
    </lineage>
</organism>
<protein>
    <submittedName>
        <fullName evidence="1">Uncharacterized protein</fullName>
    </submittedName>
</protein>
<name>A0AAV4H7M8_9GAST</name>
<sequence>MKKATLLSKQKAVVRRTKKDKLLHDLNVLELKLSNTTGESLALLQKQFSNGFSTTNQKEKLKKETSGYIWNTKQITCRAPMRLVAGRNKGLFNFKLDNLNTWPGWRPGRGSSPFSAISPSTMQNWALVRGTRDGVRPDRKLDGATFWVGWW</sequence>
<gene>
    <name evidence="1" type="ORF">ElyMa_006231300</name>
</gene>
<dbReference type="AlphaFoldDB" id="A0AAV4H7M8"/>
<reference evidence="1 2" key="1">
    <citation type="journal article" date="2021" name="Elife">
        <title>Chloroplast acquisition without the gene transfer in kleptoplastic sea slugs, Plakobranchus ocellatus.</title>
        <authorList>
            <person name="Maeda T."/>
            <person name="Takahashi S."/>
            <person name="Yoshida T."/>
            <person name="Shimamura S."/>
            <person name="Takaki Y."/>
            <person name="Nagai Y."/>
            <person name="Toyoda A."/>
            <person name="Suzuki Y."/>
            <person name="Arimoto A."/>
            <person name="Ishii H."/>
            <person name="Satoh N."/>
            <person name="Nishiyama T."/>
            <person name="Hasebe M."/>
            <person name="Maruyama T."/>
            <person name="Minagawa J."/>
            <person name="Obokata J."/>
            <person name="Shigenobu S."/>
        </authorList>
    </citation>
    <scope>NUCLEOTIDE SEQUENCE [LARGE SCALE GENOMIC DNA]</scope>
</reference>
<accession>A0AAV4H7M8</accession>
<dbReference type="EMBL" id="BMAT01012508">
    <property type="protein sequence ID" value="GFR93671.1"/>
    <property type="molecule type" value="Genomic_DNA"/>
</dbReference>
<keyword evidence="2" id="KW-1185">Reference proteome</keyword>
<comment type="caution">
    <text evidence="1">The sequence shown here is derived from an EMBL/GenBank/DDBJ whole genome shotgun (WGS) entry which is preliminary data.</text>
</comment>
<evidence type="ECO:0000313" key="2">
    <source>
        <dbReference type="Proteomes" id="UP000762676"/>
    </source>
</evidence>